<comment type="caution">
    <text evidence="1">The sequence shown here is derived from an EMBL/GenBank/DDBJ whole genome shotgun (WGS) entry which is preliminary data.</text>
</comment>
<dbReference type="GO" id="GO:0016787">
    <property type="term" value="F:hydrolase activity"/>
    <property type="evidence" value="ECO:0007669"/>
    <property type="project" value="UniProtKB-KW"/>
</dbReference>
<dbReference type="EMBL" id="NISK01000002">
    <property type="protein sequence ID" value="OWQ97116.1"/>
    <property type="molecule type" value="Genomic_DNA"/>
</dbReference>
<reference evidence="1 2" key="1">
    <citation type="journal article" date="2010" name="Int. J. Syst. Evol. Microbiol.">
        <title>Sphingopyxis bauzanensis sp. nov., a psychrophilic bacterium isolated from soil.</title>
        <authorList>
            <person name="Zhang D.C."/>
            <person name="Liu H.C."/>
            <person name="Xin Y.H."/>
            <person name="Zhou Y.G."/>
            <person name="Schinner F."/>
            <person name="Margesin R."/>
        </authorList>
    </citation>
    <scope>NUCLEOTIDE SEQUENCE [LARGE SCALE GENOMIC DNA]</scope>
    <source>
        <strain evidence="1 2">DSM 22271</strain>
    </source>
</reference>
<accession>A0A246JVZ9</accession>
<evidence type="ECO:0000313" key="1">
    <source>
        <dbReference type="EMBL" id="OWQ97116.1"/>
    </source>
</evidence>
<dbReference type="OrthoDB" id="9785840at2"/>
<dbReference type="AlphaFoldDB" id="A0A246JVZ9"/>
<dbReference type="RefSeq" id="WP_088440974.1">
    <property type="nucleotide sequence ID" value="NZ_BMMC01000003.1"/>
</dbReference>
<protein>
    <submittedName>
        <fullName evidence="1">N-formylglutamate amidohydrolase</fullName>
    </submittedName>
</protein>
<organism evidence="1 2">
    <name type="scientific">Sphingopyxis bauzanensis</name>
    <dbReference type="NCBI Taxonomy" id="651663"/>
    <lineage>
        <taxon>Bacteria</taxon>
        <taxon>Pseudomonadati</taxon>
        <taxon>Pseudomonadota</taxon>
        <taxon>Alphaproteobacteria</taxon>
        <taxon>Sphingomonadales</taxon>
        <taxon>Sphingomonadaceae</taxon>
        <taxon>Sphingopyxis</taxon>
    </lineage>
</organism>
<dbReference type="Proteomes" id="UP000197361">
    <property type="component" value="Unassembled WGS sequence"/>
</dbReference>
<name>A0A246JVZ9_9SPHN</name>
<gene>
    <name evidence="1" type="ORF">CDQ92_08565</name>
</gene>
<keyword evidence="1" id="KW-0378">Hydrolase</keyword>
<evidence type="ECO:0000313" key="2">
    <source>
        <dbReference type="Proteomes" id="UP000197361"/>
    </source>
</evidence>
<dbReference type="SUPFAM" id="SSF53187">
    <property type="entry name" value="Zn-dependent exopeptidases"/>
    <property type="match status" value="1"/>
</dbReference>
<proteinExistence type="predicted"/>
<dbReference type="Pfam" id="PF05013">
    <property type="entry name" value="FGase"/>
    <property type="match status" value="1"/>
</dbReference>
<keyword evidence="2" id="KW-1185">Reference proteome</keyword>
<dbReference type="InterPro" id="IPR007709">
    <property type="entry name" value="N-FG_amidohydro"/>
</dbReference>
<sequence>MANPGRQACDDNIWWQLQRGSGPIIATAIHDGHGLRAEVRAAMALSESDRLREEDPHTGQAAAAVPNHIIAARSRFEVDLNREFDEAVYRTPDQSWGLKVWHAAPPDDLVARSLALHTAFYRMMADTLDEIAAQHEQFILFDIHSYNHRRDGPGAAATPPEEAPDINIGTYSMPRDHWAPVLDPIIAAMRDFNFNGRKLDVRENIAFQGKGALTRFVHERYPQKGCAIAIEFKKFFMDEWTGVPDTAALAAMRELISHSAAAAEAALK</sequence>
<dbReference type="Gene3D" id="3.40.630.40">
    <property type="entry name" value="Zn-dependent exopeptidases"/>
    <property type="match status" value="1"/>
</dbReference>